<dbReference type="Pfam" id="PF04055">
    <property type="entry name" value="Radical_SAM"/>
    <property type="match status" value="1"/>
</dbReference>
<dbReference type="GO" id="GO:0003824">
    <property type="term" value="F:catalytic activity"/>
    <property type="evidence" value="ECO:0007669"/>
    <property type="project" value="InterPro"/>
</dbReference>
<dbReference type="SFLD" id="SFLDS00029">
    <property type="entry name" value="Radical_SAM"/>
    <property type="match status" value="1"/>
</dbReference>
<protein>
    <submittedName>
        <fullName evidence="8">AmmeMemoRadiSam system radical SAM enzyme</fullName>
    </submittedName>
</protein>
<dbReference type="InterPro" id="IPR034457">
    <property type="entry name" value="Organic_radical-activating"/>
</dbReference>
<evidence type="ECO:0000256" key="1">
    <source>
        <dbReference type="ARBA" id="ARBA00022485"/>
    </source>
</evidence>
<feature type="binding site" evidence="6">
    <location>
        <position position="110"/>
    </location>
    <ligand>
        <name>[4Fe-4S] cluster</name>
        <dbReference type="ChEBI" id="CHEBI:49883"/>
        <note>4Fe-4S-S-AdoMet</note>
    </ligand>
</feature>
<evidence type="ECO:0000256" key="4">
    <source>
        <dbReference type="ARBA" id="ARBA00023004"/>
    </source>
</evidence>
<keyword evidence="4 6" id="KW-0408">Iron</keyword>
<keyword evidence="3 6" id="KW-0479">Metal-binding</keyword>
<keyword evidence="1" id="KW-0004">4Fe-4S</keyword>
<keyword evidence="2 6" id="KW-0949">S-adenosyl-L-methionine</keyword>
<dbReference type="InterPro" id="IPR058240">
    <property type="entry name" value="rSAM_sf"/>
</dbReference>
<evidence type="ECO:0000256" key="2">
    <source>
        <dbReference type="ARBA" id="ARBA00022691"/>
    </source>
</evidence>
<keyword evidence="5 6" id="KW-0411">Iron-sulfur</keyword>
<dbReference type="PANTHER" id="PTHR30352:SF5">
    <property type="entry name" value="PYRUVATE FORMATE-LYASE 1-ACTIVATING ENZYME"/>
    <property type="match status" value="1"/>
</dbReference>
<proteinExistence type="predicted"/>
<feature type="binding site" evidence="6">
    <location>
        <position position="106"/>
    </location>
    <ligand>
        <name>[4Fe-4S] cluster</name>
        <dbReference type="ChEBI" id="CHEBI:49883"/>
        <note>4Fe-4S-S-AdoMet</note>
    </ligand>
</feature>
<organism evidence="8">
    <name type="scientific">candidate division WOR-3 bacterium</name>
    <dbReference type="NCBI Taxonomy" id="2052148"/>
    <lineage>
        <taxon>Bacteria</taxon>
        <taxon>Bacteria division WOR-3</taxon>
    </lineage>
</organism>
<dbReference type="PANTHER" id="PTHR30352">
    <property type="entry name" value="PYRUVATE FORMATE-LYASE-ACTIVATING ENZYME"/>
    <property type="match status" value="1"/>
</dbReference>
<dbReference type="GO" id="GO:0046872">
    <property type="term" value="F:metal ion binding"/>
    <property type="evidence" value="ECO:0007669"/>
    <property type="project" value="UniProtKB-KW"/>
</dbReference>
<dbReference type="SUPFAM" id="SSF102114">
    <property type="entry name" value="Radical SAM enzymes"/>
    <property type="match status" value="1"/>
</dbReference>
<dbReference type="PIRSF" id="PIRSF004869">
    <property type="entry name" value="PflX_prd"/>
    <property type="match status" value="1"/>
</dbReference>
<dbReference type="CDD" id="cd01335">
    <property type="entry name" value="Radical_SAM"/>
    <property type="match status" value="1"/>
</dbReference>
<feature type="domain" description="Radical SAM core" evidence="7">
    <location>
        <begin position="91"/>
        <end position="323"/>
    </location>
</feature>
<accession>A0A7C4U6E3</accession>
<feature type="binding site" evidence="6">
    <location>
        <position position="113"/>
    </location>
    <ligand>
        <name>[4Fe-4S] cluster</name>
        <dbReference type="ChEBI" id="CHEBI:49883"/>
        <note>4Fe-4S-S-AdoMet</note>
    </ligand>
</feature>
<dbReference type="InterPro" id="IPR013785">
    <property type="entry name" value="Aldolase_TIM"/>
</dbReference>
<dbReference type="Gene3D" id="3.20.20.70">
    <property type="entry name" value="Aldolase class I"/>
    <property type="match status" value="1"/>
</dbReference>
<gene>
    <name evidence="8" type="primary">amrS</name>
    <name evidence="8" type="ORF">ENV67_01470</name>
</gene>
<dbReference type="PROSITE" id="PS51918">
    <property type="entry name" value="RADICAL_SAM"/>
    <property type="match status" value="1"/>
</dbReference>
<dbReference type="InterPro" id="IPR007197">
    <property type="entry name" value="rSAM"/>
</dbReference>
<evidence type="ECO:0000256" key="6">
    <source>
        <dbReference type="PIRSR" id="PIRSR004869-50"/>
    </source>
</evidence>
<comment type="cofactor">
    <cofactor evidence="6">
        <name>[4Fe-4S] cluster</name>
        <dbReference type="ChEBI" id="CHEBI:49883"/>
    </cofactor>
    <text evidence="6">Binds 1 [4Fe-4S] cluster. The cluster is coordinated with 3 cysteines and an exchangeable S-adenosyl-L-methionine.</text>
</comment>
<sequence length="364" mass="42033">MNRREFLITLAGIPFILSGKNKEELYPARYYKKLENRKVQCLNCPHHCILKNNETGFCRVRKNIDGELYSLVFGKPCAVHIDPIEKKPLFHFYPGTTAFSIATAGCNFRCKYCQNYSISQVGPDETINYNLSPKELIENAMIYRRKYNISTIAYTYTEPVVFFEFMFEIAKVARENGFKNMFHSNGFIEEEPLREIINYLDAANIDLKFFNEKNYKDISAGSLNPVLRTLKILKEKKVHLEITNLVIPTLNDNLDEIKNMVIWIKENLGTDTPVHFSCFFPTYQLTNLPPTPVSTVEKARDVALKEGMKFVYLGNVPRGHPGENTYCPNCNELLIKRWGFDILENKIKNGKCPKCKTKIEGVFE</sequence>
<evidence type="ECO:0000313" key="8">
    <source>
        <dbReference type="EMBL" id="HGW91196.1"/>
    </source>
</evidence>
<dbReference type="InterPro" id="IPR027596">
    <property type="entry name" value="AmmeMemoSam_rS"/>
</dbReference>
<comment type="caution">
    <text evidence="8">The sequence shown here is derived from an EMBL/GenBank/DDBJ whole genome shotgun (WGS) entry which is preliminary data.</text>
</comment>
<name>A0A7C4U6E3_UNCW3</name>
<reference evidence="8" key="1">
    <citation type="journal article" date="2020" name="mSystems">
        <title>Genome- and Community-Level Interaction Insights into Carbon Utilization and Element Cycling Functions of Hydrothermarchaeota in Hydrothermal Sediment.</title>
        <authorList>
            <person name="Zhou Z."/>
            <person name="Liu Y."/>
            <person name="Xu W."/>
            <person name="Pan J."/>
            <person name="Luo Z.H."/>
            <person name="Li M."/>
        </authorList>
    </citation>
    <scope>NUCLEOTIDE SEQUENCE [LARGE SCALE GENOMIC DNA]</scope>
    <source>
        <strain evidence="8">SpSt-780</strain>
    </source>
</reference>
<dbReference type="SFLD" id="SFLDG01101">
    <property type="entry name" value="Uncharacterised_Radical_SAM_Su"/>
    <property type="match status" value="1"/>
</dbReference>
<evidence type="ECO:0000256" key="3">
    <source>
        <dbReference type="ARBA" id="ARBA00022723"/>
    </source>
</evidence>
<dbReference type="InterPro" id="IPR016431">
    <property type="entry name" value="Pyrv-formate_lyase-activ_prd"/>
</dbReference>
<evidence type="ECO:0000259" key="7">
    <source>
        <dbReference type="PROSITE" id="PS51918"/>
    </source>
</evidence>
<evidence type="ECO:0000256" key="5">
    <source>
        <dbReference type="ARBA" id="ARBA00023014"/>
    </source>
</evidence>
<dbReference type="NCBIfam" id="TIGR04337">
    <property type="entry name" value="AmmeMemoSam_rS"/>
    <property type="match status" value="1"/>
</dbReference>
<dbReference type="GO" id="GO:0051539">
    <property type="term" value="F:4 iron, 4 sulfur cluster binding"/>
    <property type="evidence" value="ECO:0007669"/>
    <property type="project" value="UniProtKB-KW"/>
</dbReference>
<dbReference type="AlphaFoldDB" id="A0A7C4U6E3"/>
<dbReference type="EMBL" id="DTHG01000018">
    <property type="protein sequence ID" value="HGW91196.1"/>
    <property type="molecule type" value="Genomic_DNA"/>
</dbReference>